<evidence type="ECO:0000313" key="2">
    <source>
        <dbReference type="EMBL" id="TYC13428.1"/>
    </source>
</evidence>
<feature type="compositionally biased region" description="Polar residues" evidence="1">
    <location>
        <begin position="76"/>
        <end position="88"/>
    </location>
</feature>
<comment type="caution">
    <text evidence="2">The sequence shown here is derived from an EMBL/GenBank/DDBJ whole genome shotgun (WGS) entry which is preliminary data.</text>
</comment>
<gene>
    <name evidence="2" type="ORF">ES677_06765</name>
</gene>
<reference evidence="2 3" key="1">
    <citation type="submission" date="2019-08" db="EMBL/GenBank/DDBJ databases">
        <title>Genomes of Antarctic Bizionia species.</title>
        <authorList>
            <person name="Bowman J.P."/>
        </authorList>
    </citation>
    <scope>NUCLEOTIDE SEQUENCE [LARGE SCALE GENOMIC DNA]</scope>
    <source>
        <strain evidence="2 3">IC164</strain>
    </source>
</reference>
<organism evidence="2 3">
    <name type="scientific">Bizionia gelidisalsuginis</name>
    <dbReference type="NCBI Taxonomy" id="291188"/>
    <lineage>
        <taxon>Bacteria</taxon>
        <taxon>Pseudomonadati</taxon>
        <taxon>Bacteroidota</taxon>
        <taxon>Flavobacteriia</taxon>
        <taxon>Flavobacteriales</taxon>
        <taxon>Flavobacteriaceae</taxon>
        <taxon>Bizionia</taxon>
    </lineage>
</organism>
<sequence length="204" mass="22015">MNWCILIPLIVGLLSAIFGYLIGKISGGTTPQAERPNTDIYKNRIAKLEADLEACKANRITAAKPAGKPSGVGNSGADSSFMASNSASPKARAKPNEKPQSQTTTSTFDAVAAKAALGKVVKHNDLKIVEGVGPKIAELFHAHNVKTWLALSQCSVEKCTEVLRAGGKRFEIHKPYTWPEQAKLAHEGQWLKLKERQDALDKGQ</sequence>
<evidence type="ECO:0000313" key="3">
    <source>
        <dbReference type="Proteomes" id="UP000323621"/>
    </source>
</evidence>
<dbReference type="EMBL" id="VSKN01000007">
    <property type="protein sequence ID" value="TYC13428.1"/>
    <property type="molecule type" value="Genomic_DNA"/>
</dbReference>
<feature type="region of interest" description="Disordered" evidence="1">
    <location>
        <begin position="65"/>
        <end position="106"/>
    </location>
</feature>
<dbReference type="Proteomes" id="UP000323621">
    <property type="component" value="Unassembled WGS sequence"/>
</dbReference>
<evidence type="ECO:0000256" key="1">
    <source>
        <dbReference type="SAM" id="MobiDB-lite"/>
    </source>
</evidence>
<proteinExistence type="predicted"/>
<keyword evidence="3" id="KW-1185">Reference proteome</keyword>
<protein>
    <recommendedName>
        <fullName evidence="4">LSU ribosomal protein L21p</fullName>
    </recommendedName>
</protein>
<name>A0ABY3MAZ7_9FLAO</name>
<dbReference type="RefSeq" id="WP_148380835.1">
    <property type="nucleotide sequence ID" value="NZ_VSKN01000007.1"/>
</dbReference>
<evidence type="ECO:0008006" key="4">
    <source>
        <dbReference type="Google" id="ProtNLM"/>
    </source>
</evidence>
<accession>A0ABY3MAZ7</accession>